<reference evidence="1" key="1">
    <citation type="submission" date="2014-09" db="EMBL/GenBank/DDBJ databases">
        <authorList>
            <person name="Magalhaes I.L.F."/>
            <person name="Oliveira U."/>
            <person name="Santos F.R."/>
            <person name="Vidigal T.H.D.A."/>
            <person name="Brescovit A.D."/>
            <person name="Santos A.J."/>
        </authorList>
    </citation>
    <scope>NUCLEOTIDE SEQUENCE</scope>
    <source>
        <tissue evidence="1">Shoot tissue taken approximately 20 cm above the soil surface</tissue>
    </source>
</reference>
<reference evidence="1" key="2">
    <citation type="journal article" date="2015" name="Data Brief">
        <title>Shoot transcriptome of the giant reed, Arundo donax.</title>
        <authorList>
            <person name="Barrero R.A."/>
            <person name="Guerrero F.D."/>
            <person name="Moolhuijzen P."/>
            <person name="Goolsby J.A."/>
            <person name="Tidwell J."/>
            <person name="Bellgard S.E."/>
            <person name="Bellgard M.I."/>
        </authorList>
    </citation>
    <scope>NUCLEOTIDE SEQUENCE</scope>
    <source>
        <tissue evidence="1">Shoot tissue taken approximately 20 cm above the soil surface</tissue>
    </source>
</reference>
<dbReference type="EMBL" id="GBRH01247227">
    <property type="protein sequence ID" value="JAD50668.1"/>
    <property type="molecule type" value="Transcribed_RNA"/>
</dbReference>
<sequence>MYPGLVQQSFRDIIIDIVVGCMYSHRPRPICELCICIQEEAKKKIRL</sequence>
<organism evidence="1">
    <name type="scientific">Arundo donax</name>
    <name type="common">Giant reed</name>
    <name type="synonym">Donax arundinaceus</name>
    <dbReference type="NCBI Taxonomy" id="35708"/>
    <lineage>
        <taxon>Eukaryota</taxon>
        <taxon>Viridiplantae</taxon>
        <taxon>Streptophyta</taxon>
        <taxon>Embryophyta</taxon>
        <taxon>Tracheophyta</taxon>
        <taxon>Spermatophyta</taxon>
        <taxon>Magnoliopsida</taxon>
        <taxon>Liliopsida</taxon>
        <taxon>Poales</taxon>
        <taxon>Poaceae</taxon>
        <taxon>PACMAD clade</taxon>
        <taxon>Arundinoideae</taxon>
        <taxon>Arundineae</taxon>
        <taxon>Arundo</taxon>
    </lineage>
</organism>
<evidence type="ECO:0000313" key="1">
    <source>
        <dbReference type="EMBL" id="JAD50668.1"/>
    </source>
</evidence>
<dbReference type="AlphaFoldDB" id="A0A0A9ALE9"/>
<accession>A0A0A9ALE9</accession>
<proteinExistence type="predicted"/>
<name>A0A0A9ALE9_ARUDO</name>
<protein>
    <submittedName>
        <fullName evidence="1">Uncharacterized protein</fullName>
    </submittedName>
</protein>